<reference evidence="4" key="2">
    <citation type="submission" date="2025-08" db="UniProtKB">
        <authorList>
            <consortium name="RefSeq"/>
        </authorList>
    </citation>
    <scope>IDENTIFICATION</scope>
</reference>
<dbReference type="GeneID" id="107921572"/>
<reference evidence="3" key="1">
    <citation type="journal article" date="2020" name="Nat. Genet.">
        <title>Genomic diversifications of five Gossypium allopolyploid species and their impact on cotton improvement.</title>
        <authorList>
            <person name="Chen Z.J."/>
            <person name="Sreedasyam A."/>
            <person name="Ando A."/>
            <person name="Song Q."/>
            <person name="De Santiago L.M."/>
            <person name="Hulse-Kemp A.M."/>
            <person name="Ding M."/>
            <person name="Ye W."/>
            <person name="Kirkbride R.C."/>
            <person name="Jenkins J."/>
            <person name="Plott C."/>
            <person name="Lovell J."/>
            <person name="Lin Y.M."/>
            <person name="Vaughn R."/>
            <person name="Liu B."/>
            <person name="Simpson S."/>
            <person name="Scheffler B.E."/>
            <person name="Wen L."/>
            <person name="Saski C.A."/>
            <person name="Grover C.E."/>
            <person name="Hu G."/>
            <person name="Conover J.L."/>
            <person name="Carlson J.W."/>
            <person name="Shu S."/>
            <person name="Boston L.B."/>
            <person name="Williams M."/>
            <person name="Peterson D.G."/>
            <person name="McGee K."/>
            <person name="Jones D.C."/>
            <person name="Wendel J.F."/>
            <person name="Stelly D.M."/>
            <person name="Grimwood J."/>
            <person name="Schmutz J."/>
        </authorList>
    </citation>
    <scope>NUCLEOTIDE SEQUENCE [LARGE SCALE GENOMIC DNA]</scope>
    <source>
        <strain evidence="3">cv. TM-1</strain>
    </source>
</reference>
<proteinExistence type="predicted"/>
<dbReference type="Proteomes" id="UP000818029">
    <property type="component" value="Chromosome D01"/>
</dbReference>
<dbReference type="PANTHER" id="PTHR33223">
    <property type="entry name" value="CCHC-TYPE DOMAIN-CONTAINING PROTEIN"/>
    <property type="match status" value="1"/>
</dbReference>
<evidence type="ECO:0000259" key="2">
    <source>
        <dbReference type="Pfam" id="PF03732"/>
    </source>
</evidence>
<evidence type="ECO:0000313" key="4">
    <source>
        <dbReference type="RefSeq" id="XP_016706896.1"/>
    </source>
</evidence>
<feature type="compositionally biased region" description="Low complexity" evidence="1">
    <location>
        <begin position="313"/>
        <end position="327"/>
    </location>
</feature>
<keyword evidence="3" id="KW-1185">Reference proteome</keyword>
<name>A0A1U8KWY0_GOSHI</name>
<feature type="region of interest" description="Disordered" evidence="1">
    <location>
        <begin position="294"/>
        <end position="334"/>
    </location>
</feature>
<evidence type="ECO:0000313" key="3">
    <source>
        <dbReference type="Proteomes" id="UP000818029"/>
    </source>
</evidence>
<dbReference type="KEGG" id="ghi:107921572"/>
<evidence type="ECO:0000256" key="1">
    <source>
        <dbReference type="SAM" id="MobiDB-lite"/>
    </source>
</evidence>
<dbReference type="Pfam" id="PF03732">
    <property type="entry name" value="Retrotrans_gag"/>
    <property type="match status" value="1"/>
</dbReference>
<gene>
    <name evidence="4" type="primary">LOC107921572</name>
</gene>
<dbReference type="InterPro" id="IPR021109">
    <property type="entry name" value="Peptidase_aspartic_dom_sf"/>
</dbReference>
<dbReference type="STRING" id="3635.A0A1U8KWY0"/>
<dbReference type="AlphaFoldDB" id="A0A1U8KWY0"/>
<organism evidence="3 4">
    <name type="scientific">Gossypium hirsutum</name>
    <name type="common">Upland cotton</name>
    <name type="synonym">Gossypium mexicanum</name>
    <dbReference type="NCBI Taxonomy" id="3635"/>
    <lineage>
        <taxon>Eukaryota</taxon>
        <taxon>Viridiplantae</taxon>
        <taxon>Streptophyta</taxon>
        <taxon>Embryophyta</taxon>
        <taxon>Tracheophyta</taxon>
        <taxon>Spermatophyta</taxon>
        <taxon>Magnoliopsida</taxon>
        <taxon>eudicotyledons</taxon>
        <taxon>Gunneridae</taxon>
        <taxon>Pentapetalae</taxon>
        <taxon>rosids</taxon>
        <taxon>malvids</taxon>
        <taxon>Malvales</taxon>
        <taxon>Malvaceae</taxon>
        <taxon>Malvoideae</taxon>
        <taxon>Gossypium</taxon>
    </lineage>
</organism>
<sequence>MANQTLKQLAAPNLATQPPSITYPALDRPLKLNSGFLNLFPKFNGLAGEDPYHHINEFLITCSTMQPDGIEEEQIKLRAFPFSLQGLAKDWLYYMPPGSFTTWTRLHKAFLEKYFPASRIGSIRKEICGIKQLVGESLYEYWERFKRLCASCPQHQISEQLLVQYFYEGLTPQDRGMIDAASGGALVDKTPEQARNLIANMVQNTQQFGLRRSDLGKRMDEGQSSMMEAQLANLTAMVSKLMTGGNVKASLCGICCLEGHTTDMCPTLHEREANAVFPNQRRYDPYSATYNEGWRDHPNLRYQNRATPPGFEQQNSRQYNSSQQQPSHQNLSAKTKTHAMLEQMMKMMADQEKETDGRFQSLESTVKQLQTRASSTDVNLGNLQAQVNNRLLSQPVVNPRDNVSAITLRSGKELRSILKKAQNSNEEGEIEVRKVRFSDIEEENLVLPKADLQPSQAAPKEVGKSRLQWSTASHDAANFEQEMRFLELRAQAGQNDNNQPRSYVPKAPFPQCLRKEKSDDVNAKILETFRKVQVNIPLIDAIKQVPRYAKFLKELCTSKRRLIGNEKISLGENVSTVFQKKLPIKCKDPGMFSIPCKIGDLKLDRAMLDLGASINVMPRSIYDRVQLGALKDMGLIIQLADRSNAYPDGVLEDVLVQVNE</sequence>
<dbReference type="RefSeq" id="XP_016706896.1">
    <property type="nucleotide sequence ID" value="XM_016851407.1"/>
</dbReference>
<protein>
    <recommendedName>
        <fullName evidence="2">Retrotransposon gag domain-containing protein</fullName>
    </recommendedName>
</protein>
<accession>A0A1U8KWY0</accession>
<dbReference type="PANTHER" id="PTHR33223:SF3">
    <property type="match status" value="1"/>
</dbReference>
<dbReference type="Gene3D" id="2.40.70.10">
    <property type="entry name" value="Acid Proteases"/>
    <property type="match status" value="1"/>
</dbReference>
<dbReference type="InterPro" id="IPR005162">
    <property type="entry name" value="Retrotrans_gag_dom"/>
</dbReference>
<dbReference type="PaxDb" id="3635-A0A1U8KWY0"/>
<feature type="domain" description="Retrotransposon gag" evidence="2">
    <location>
        <begin position="79"/>
        <end position="171"/>
    </location>
</feature>